<dbReference type="GO" id="GO:0030992">
    <property type="term" value="C:intraciliary transport particle B"/>
    <property type="evidence" value="ECO:0007669"/>
    <property type="project" value="TreeGrafter"/>
</dbReference>
<evidence type="ECO:0000313" key="6">
    <source>
        <dbReference type="Proteomes" id="UP000005237"/>
    </source>
</evidence>
<comment type="subcellular location">
    <subcellularLocation>
        <location evidence="1">Cell projection</location>
        <location evidence="1">Cilium</location>
    </subcellularLocation>
</comment>
<dbReference type="AlphaFoldDB" id="A0A8R1ICS4"/>
<evidence type="ECO:0000313" key="5">
    <source>
        <dbReference type="EnsemblMetazoa" id="CJA31840b.1"/>
    </source>
</evidence>
<evidence type="ECO:0000256" key="1">
    <source>
        <dbReference type="ARBA" id="ARBA00004138"/>
    </source>
</evidence>
<comment type="similarity">
    <text evidence="2">Belongs to the IFT57 family.</text>
</comment>
<dbReference type="GO" id="GO:0042073">
    <property type="term" value="P:intraciliary transport"/>
    <property type="evidence" value="ECO:0007669"/>
    <property type="project" value="TreeGrafter"/>
</dbReference>
<evidence type="ECO:0000256" key="4">
    <source>
        <dbReference type="ARBA" id="ARBA00023273"/>
    </source>
</evidence>
<dbReference type="Proteomes" id="UP000005237">
    <property type="component" value="Unassembled WGS sequence"/>
</dbReference>
<dbReference type="GO" id="GO:0005815">
    <property type="term" value="C:microtubule organizing center"/>
    <property type="evidence" value="ECO:0007669"/>
    <property type="project" value="TreeGrafter"/>
</dbReference>
<accession>A0A8R1ICS4</accession>
<reference evidence="5" key="2">
    <citation type="submission" date="2022-06" db="UniProtKB">
        <authorList>
            <consortium name="EnsemblMetazoa"/>
        </authorList>
    </citation>
    <scope>IDENTIFICATION</scope>
    <source>
        <strain evidence="5">DF5081</strain>
    </source>
</reference>
<keyword evidence="3" id="KW-0969">Cilium</keyword>
<reference evidence="6" key="1">
    <citation type="submission" date="2010-08" db="EMBL/GenBank/DDBJ databases">
        <authorList>
            <consortium name="Caenorhabditis japonica Sequencing Consortium"/>
            <person name="Wilson R.K."/>
        </authorList>
    </citation>
    <scope>NUCLEOTIDE SEQUENCE [LARGE SCALE GENOMIC DNA]</scope>
    <source>
        <strain evidence="6">DF5081</strain>
    </source>
</reference>
<keyword evidence="6" id="KW-1185">Reference proteome</keyword>
<dbReference type="GO" id="GO:0005794">
    <property type="term" value="C:Golgi apparatus"/>
    <property type="evidence" value="ECO:0007669"/>
    <property type="project" value="TreeGrafter"/>
</dbReference>
<evidence type="ECO:0000256" key="3">
    <source>
        <dbReference type="ARBA" id="ARBA00023069"/>
    </source>
</evidence>
<keyword evidence="4" id="KW-0966">Cell projection</keyword>
<dbReference type="EnsemblMetazoa" id="CJA31840b.1">
    <property type="protein sequence ID" value="CJA31840b.1"/>
    <property type="gene ID" value="WBGene00207687"/>
</dbReference>
<sequence length="155" mass="17846">MEDQQEEDGQQEQLTSDGPGKEFEIYIKNEELVDKLKLLNYEDGFLKLGFAYKPILKHYFVRSRNIGEQFFLFTSLAAWLIKKSGEESFSMPQEFDDPNSTLANIMAAAKSKVRIKKAIELKTWSFSLASLRLRFCAMETQRNATGRVSQSENET</sequence>
<dbReference type="InterPro" id="IPR019530">
    <property type="entry name" value="Intra-flagellar_transport_57"/>
</dbReference>
<dbReference type="GO" id="GO:1905515">
    <property type="term" value="P:non-motile cilium assembly"/>
    <property type="evidence" value="ECO:0007669"/>
    <property type="project" value="TreeGrafter"/>
</dbReference>
<dbReference type="PANTHER" id="PTHR16011">
    <property type="entry name" value="IFT57/HIPPI"/>
    <property type="match status" value="1"/>
</dbReference>
<name>A0A8R1ICS4_CAEJA</name>
<protein>
    <submittedName>
        <fullName evidence="5">Uncharacterized protein</fullName>
    </submittedName>
</protein>
<dbReference type="GO" id="GO:0005929">
    <property type="term" value="C:cilium"/>
    <property type="evidence" value="ECO:0007669"/>
    <property type="project" value="UniProtKB-SubCell"/>
</dbReference>
<evidence type="ECO:0000256" key="2">
    <source>
        <dbReference type="ARBA" id="ARBA00009415"/>
    </source>
</evidence>
<organism evidence="5 6">
    <name type="scientific">Caenorhabditis japonica</name>
    <dbReference type="NCBI Taxonomy" id="281687"/>
    <lineage>
        <taxon>Eukaryota</taxon>
        <taxon>Metazoa</taxon>
        <taxon>Ecdysozoa</taxon>
        <taxon>Nematoda</taxon>
        <taxon>Chromadorea</taxon>
        <taxon>Rhabditida</taxon>
        <taxon>Rhabditina</taxon>
        <taxon>Rhabditomorpha</taxon>
        <taxon>Rhabditoidea</taxon>
        <taxon>Rhabditidae</taxon>
        <taxon>Peloderinae</taxon>
        <taxon>Caenorhabditis</taxon>
    </lineage>
</organism>
<dbReference type="PANTHER" id="PTHR16011:SF0">
    <property type="entry name" value="INTRAFLAGELLAR TRANSPORT PROTEIN 57 HOMOLOG"/>
    <property type="match status" value="1"/>
</dbReference>
<dbReference type="Pfam" id="PF10498">
    <property type="entry name" value="IFT57"/>
    <property type="match status" value="1"/>
</dbReference>
<proteinExistence type="inferred from homology"/>